<keyword evidence="1" id="KW-0808">Transferase</keyword>
<dbReference type="SUPFAM" id="SSF53335">
    <property type="entry name" value="S-adenosyl-L-methionine-dependent methyltransferases"/>
    <property type="match status" value="1"/>
</dbReference>
<evidence type="ECO:0000313" key="1">
    <source>
        <dbReference type="EMBL" id="MDM4018034.1"/>
    </source>
</evidence>
<dbReference type="RefSeq" id="WP_289165655.1">
    <property type="nucleotide sequence ID" value="NZ_JASZZN010000018.1"/>
</dbReference>
<reference evidence="1 2" key="1">
    <citation type="submission" date="2023-06" db="EMBL/GenBank/DDBJ databases">
        <title>Roseiconus lacunae JC819 isolated from Gulf of Mannar region, Tamil Nadu.</title>
        <authorList>
            <person name="Pk S."/>
            <person name="Ch S."/>
            <person name="Ch V.R."/>
        </authorList>
    </citation>
    <scope>NUCLEOTIDE SEQUENCE [LARGE SCALE GENOMIC DNA]</scope>
    <source>
        <strain evidence="1 2">JC819</strain>
    </source>
</reference>
<keyword evidence="1" id="KW-0489">Methyltransferase</keyword>
<proteinExistence type="predicted"/>
<dbReference type="GO" id="GO:0032259">
    <property type="term" value="P:methylation"/>
    <property type="evidence" value="ECO:0007669"/>
    <property type="project" value="UniProtKB-KW"/>
</dbReference>
<dbReference type="Pfam" id="PF13489">
    <property type="entry name" value="Methyltransf_23"/>
    <property type="match status" value="1"/>
</dbReference>
<dbReference type="Proteomes" id="UP001239462">
    <property type="component" value="Unassembled WGS sequence"/>
</dbReference>
<dbReference type="GO" id="GO:0008168">
    <property type="term" value="F:methyltransferase activity"/>
    <property type="evidence" value="ECO:0007669"/>
    <property type="project" value="UniProtKB-KW"/>
</dbReference>
<dbReference type="Gene3D" id="3.40.50.150">
    <property type="entry name" value="Vaccinia Virus protein VP39"/>
    <property type="match status" value="1"/>
</dbReference>
<organism evidence="1 2">
    <name type="scientific">Roseiconus lacunae</name>
    <dbReference type="NCBI Taxonomy" id="2605694"/>
    <lineage>
        <taxon>Bacteria</taxon>
        <taxon>Pseudomonadati</taxon>
        <taxon>Planctomycetota</taxon>
        <taxon>Planctomycetia</taxon>
        <taxon>Pirellulales</taxon>
        <taxon>Pirellulaceae</taxon>
        <taxon>Roseiconus</taxon>
    </lineage>
</organism>
<protein>
    <submittedName>
        <fullName evidence="1">Methyltransferase domain-containing protein</fullName>
    </submittedName>
</protein>
<evidence type="ECO:0000313" key="2">
    <source>
        <dbReference type="Proteomes" id="UP001239462"/>
    </source>
</evidence>
<name>A0ABT7PP23_9BACT</name>
<keyword evidence="2" id="KW-1185">Reference proteome</keyword>
<comment type="caution">
    <text evidence="1">The sequence shown here is derived from an EMBL/GenBank/DDBJ whole genome shotgun (WGS) entry which is preliminary data.</text>
</comment>
<sequence length="328" mass="37917">MEPKAPQMLDQLELFSLREEPAINEQMIVDENERAKSDKLSAKILESVYWESDRDRAFERYHESLDFQTTLKLFKTFGVEKKQSIVEIGGGSGFLSWALTQEGYQDISLLEPNPHWITGTGYLRSRDDAKAIQIENSLDDFYASDRTYDTVVTRNCVHHFPNMTFVAACIRQKLNPGGRWVMIREPYVETAHELYRFLQGHPYSQGYGIYEFGFPAAHFARSLSMAGLRLRAAVPEPYANQTLALYSNERGSRLNRWMTAAVDQILDKTPALTRFGFWAEQMLRDCFRMRTAFFTRPQVMVFDREELGEMPASTIWYRPEKAIAKKAA</sequence>
<dbReference type="EMBL" id="JASZZN010000018">
    <property type="protein sequence ID" value="MDM4018034.1"/>
    <property type="molecule type" value="Genomic_DNA"/>
</dbReference>
<dbReference type="InterPro" id="IPR029063">
    <property type="entry name" value="SAM-dependent_MTases_sf"/>
</dbReference>
<gene>
    <name evidence="1" type="ORF">QTN89_21480</name>
</gene>
<dbReference type="CDD" id="cd02440">
    <property type="entry name" value="AdoMet_MTases"/>
    <property type="match status" value="1"/>
</dbReference>
<accession>A0ABT7PP23</accession>